<comment type="caution">
    <text evidence="6">The sequence shown here is derived from an EMBL/GenBank/DDBJ whole genome shotgun (WGS) entry which is preliminary data.</text>
</comment>
<evidence type="ECO:0000256" key="1">
    <source>
        <dbReference type="ARBA" id="ARBA00003818"/>
    </source>
</evidence>
<dbReference type="Proteomes" id="UP001611450">
    <property type="component" value="Unassembled WGS sequence"/>
</dbReference>
<dbReference type="Gene3D" id="3.40.630.30">
    <property type="match status" value="1"/>
</dbReference>
<feature type="domain" description="Acyltransferase MbtK/IucB-like conserved" evidence="5">
    <location>
        <begin position="40"/>
        <end position="88"/>
    </location>
</feature>
<evidence type="ECO:0000313" key="6">
    <source>
        <dbReference type="EMBL" id="MFI2324000.1"/>
    </source>
</evidence>
<gene>
    <name evidence="6" type="ORF">ACH47G_26270</name>
</gene>
<organism evidence="6 7">
    <name type="scientific">Nocardia beijingensis</name>
    <dbReference type="NCBI Taxonomy" id="95162"/>
    <lineage>
        <taxon>Bacteria</taxon>
        <taxon>Bacillati</taxon>
        <taxon>Actinomycetota</taxon>
        <taxon>Actinomycetes</taxon>
        <taxon>Mycobacteriales</taxon>
        <taxon>Nocardiaceae</taxon>
        <taxon>Nocardia</taxon>
    </lineage>
</organism>
<evidence type="ECO:0000256" key="2">
    <source>
        <dbReference type="ARBA" id="ARBA00005102"/>
    </source>
</evidence>
<dbReference type="Pfam" id="PF13523">
    <property type="entry name" value="Acetyltransf_8"/>
    <property type="match status" value="1"/>
</dbReference>
<dbReference type="PANTHER" id="PTHR31438:SF1">
    <property type="entry name" value="LYSINE N-ACYLTRANSFERASE C17G9.06C-RELATED"/>
    <property type="match status" value="1"/>
</dbReference>
<keyword evidence="6" id="KW-0012">Acyltransferase</keyword>
<keyword evidence="7" id="KW-1185">Reference proteome</keyword>
<evidence type="ECO:0000259" key="5">
    <source>
        <dbReference type="SMART" id="SM01006"/>
    </source>
</evidence>
<evidence type="ECO:0000256" key="4">
    <source>
        <dbReference type="ARBA" id="ARBA00031122"/>
    </source>
</evidence>
<dbReference type="InterPro" id="IPR016181">
    <property type="entry name" value="Acyl_CoA_acyltransferase"/>
</dbReference>
<evidence type="ECO:0000313" key="7">
    <source>
        <dbReference type="Proteomes" id="UP001611450"/>
    </source>
</evidence>
<dbReference type="RefSeq" id="WP_396946766.1">
    <property type="nucleotide sequence ID" value="NZ_JBIRXV010000006.1"/>
</dbReference>
<dbReference type="InterPro" id="IPR019432">
    <property type="entry name" value="Acyltransferase_MbtK/IucB-like"/>
</dbReference>
<name>A0ABW7WLY5_9NOCA</name>
<reference evidence="6 7" key="1">
    <citation type="submission" date="2024-10" db="EMBL/GenBank/DDBJ databases">
        <title>The Natural Products Discovery Center: Release of the First 8490 Sequenced Strains for Exploring Actinobacteria Biosynthetic Diversity.</title>
        <authorList>
            <person name="Kalkreuter E."/>
            <person name="Kautsar S.A."/>
            <person name="Yang D."/>
            <person name="Bader C.D."/>
            <person name="Teijaro C.N."/>
            <person name="Fluegel L."/>
            <person name="Davis C.M."/>
            <person name="Simpson J.R."/>
            <person name="Lauterbach L."/>
            <person name="Steele A.D."/>
            <person name="Gui C."/>
            <person name="Meng S."/>
            <person name="Li G."/>
            <person name="Viehrig K."/>
            <person name="Ye F."/>
            <person name="Su P."/>
            <person name="Kiefer A.F."/>
            <person name="Nichols A."/>
            <person name="Cepeda A.J."/>
            <person name="Yan W."/>
            <person name="Fan B."/>
            <person name="Jiang Y."/>
            <person name="Adhikari A."/>
            <person name="Zheng C.-J."/>
            <person name="Schuster L."/>
            <person name="Cowan T.M."/>
            <person name="Smanski M.J."/>
            <person name="Chevrette M.G."/>
            <person name="De Carvalho L.P.S."/>
            <person name="Shen B."/>
        </authorList>
    </citation>
    <scope>NUCLEOTIDE SEQUENCE [LARGE SCALE GENOMIC DNA]</scope>
    <source>
        <strain evidence="6 7">NPDC019626</strain>
    </source>
</reference>
<dbReference type="GO" id="GO:0016746">
    <property type="term" value="F:acyltransferase activity"/>
    <property type="evidence" value="ECO:0007669"/>
    <property type="project" value="UniProtKB-KW"/>
</dbReference>
<comment type="pathway">
    <text evidence="2">Siderophore biosynthesis; mycobactin biosynthesis.</text>
</comment>
<comment type="function">
    <text evidence="1">Acyltransferase required for the direct transfer of medium- to long-chain fatty acyl moieties from a carrier protein (MbtL) on to the epsilon-amino group of lysine residue in the mycobactin core.</text>
</comment>
<dbReference type="SMART" id="SM01006">
    <property type="entry name" value="AlcB"/>
    <property type="match status" value="1"/>
</dbReference>
<keyword evidence="6" id="KW-0808">Transferase</keyword>
<sequence length="222" mass="25079">MNHTGTPKYVLARELADVPNEVRRGPAPVVPEFSPPYTLRPADPDSDDPEMLAEWMSRPHLLETWEQPWTAERRRADWRAQLAGSYSRPYVLGFDFAAIGLPELGQRDVAYIELYRPAKDEIARFYAADPHDMGFHIATADLNVVGRGVMSTWIGQLATQVFAAEPECRRLMGDPDHRNASIHRALMKNGWHELGIFDVRPGRRITLCTRPRTPADIPGVQA</sequence>
<protein>
    <recommendedName>
        <fullName evidence="3">Lysine N-acyltransferase MbtK</fullName>
    </recommendedName>
    <alternativeName>
        <fullName evidence="4">Mycobactin synthase protein K</fullName>
    </alternativeName>
</protein>
<evidence type="ECO:0000256" key="3">
    <source>
        <dbReference type="ARBA" id="ARBA00020586"/>
    </source>
</evidence>
<dbReference type="SUPFAM" id="SSF55729">
    <property type="entry name" value="Acyl-CoA N-acyltransferases (Nat)"/>
    <property type="match status" value="1"/>
</dbReference>
<dbReference type="EMBL" id="JBIRXV010000006">
    <property type="protein sequence ID" value="MFI2324000.1"/>
    <property type="molecule type" value="Genomic_DNA"/>
</dbReference>
<proteinExistence type="predicted"/>
<accession>A0ABW7WLY5</accession>
<dbReference type="PANTHER" id="PTHR31438">
    <property type="entry name" value="LYSINE N-ACYLTRANSFERASE C17G9.06C-RELATED"/>
    <property type="match status" value="1"/>
</dbReference>